<dbReference type="InterPro" id="IPR036034">
    <property type="entry name" value="PDZ_sf"/>
</dbReference>
<dbReference type="GO" id="GO:0006508">
    <property type="term" value="P:proteolysis"/>
    <property type="evidence" value="ECO:0007669"/>
    <property type="project" value="UniProtKB-UniRule"/>
</dbReference>
<dbReference type="EC" id="3.4.21.-" evidence="7"/>
<accession>E4RW77</accession>
<dbReference type="InterPro" id="IPR029414">
    <property type="entry name" value="Tricorn_PDZ"/>
</dbReference>
<feature type="compositionally biased region" description="Basic and acidic residues" evidence="9">
    <location>
        <begin position="551"/>
        <end position="565"/>
    </location>
</feature>
<dbReference type="SUPFAM" id="SSF52096">
    <property type="entry name" value="ClpP/crotonase"/>
    <property type="match status" value="1"/>
</dbReference>
<proteinExistence type="inferred from homology"/>
<comment type="similarity">
    <text evidence="2 7">Belongs to the peptidase S41B family.</text>
</comment>
<dbReference type="InterPro" id="IPR012393">
    <property type="entry name" value="Tricorn_protease"/>
</dbReference>
<evidence type="ECO:0000256" key="2">
    <source>
        <dbReference type="ARBA" id="ARBA00008524"/>
    </source>
</evidence>
<feature type="active site" description="Nucleophile" evidence="8">
    <location>
        <position position="971"/>
    </location>
</feature>
<evidence type="ECO:0000313" key="12">
    <source>
        <dbReference type="Proteomes" id="UP000007435"/>
    </source>
</evidence>
<protein>
    <recommendedName>
        <fullName evidence="7">Tricorn protease homolog</fullName>
        <ecNumber evidence="7">3.4.21.-</ecNumber>
    </recommendedName>
</protein>
<dbReference type="KEGG" id="lby:Lbys_1398"/>
<feature type="region of interest" description="Disordered" evidence="9">
    <location>
        <begin position="551"/>
        <end position="573"/>
    </location>
</feature>
<dbReference type="Pfam" id="PF26550">
    <property type="entry name" value="Tricorn_2nd"/>
    <property type="match status" value="1"/>
</dbReference>
<dbReference type="Gene3D" id="2.120.10.60">
    <property type="entry name" value="Tricorn protease N-terminal domain"/>
    <property type="match status" value="1"/>
</dbReference>
<dbReference type="eggNOG" id="COG4946">
    <property type="taxonomic scope" value="Bacteria"/>
</dbReference>
<dbReference type="CDD" id="cd07562">
    <property type="entry name" value="Peptidase_S41_TRI"/>
    <property type="match status" value="1"/>
</dbReference>
<sequence length="1081" mass="120824">MKNLLNYAIATCLAVPAFSQVDASLMKYPDVSSTHIVFSYANDLWLVPKTGGQAQKLSSPPGVETYPKFSPDGKEIAFSGNYDGNTDVYVVPVTGGTPRRLTSHGYQDRVVDWTVDGKEVIFASARFSGKQRYNQFYKVKKEGGPESKLPLEYAEFGSFSPDGSKMAVVYMSQVGRYWKRYKGGTKGTIQIYDFKDNTSKRISPQDGGGDEFPMWSGDVLYFLSDRGKEERMNLWSYDTKTGKTEQLTHYKDLDIHYPSLGNGEIIFEQGGKLHLYSIKDKTVKTVQVQILSDMSDYMPRQESVDRYIQSVSLSYDGKRALFSARGDVFSLPTKEGVARNLTNTSGIAERTPEYSPNGKNIAFWSDESGEYELYLQSIEQPSTKKKLTSYGPGFKYTPYWSPDSKKICFIDQAGEIKVFDLSTQTTKKVDKLLIFSHGNTAGFSCEWSSDSRWIAYSRDLPNSHRAVFLYNVESGKSTKITDGFYSCSNPSFDPSGRYLFVVTQQAFRPYYSDFDNTFVYANSSQIGVITLSKDSTSFLALKDDVVTIKEDEPKPAETKGAEGKSGDAAAKPAKKTVDIDLEGMESRMELLPIPAGNLGSLLAYKNKIIFMRYPNTGAEGQASLKVYDFDKKEEKTIIDGIGGYTASGDRNKLLINKGGQFGVIDPNEGAKLDKTMNLKTMIATIDPKAEWKQIFMDAWRIQRDFFYDKNMHGVDWEGMKKKYLKVLEGAANRNDVALILGELIGELNASHTYYSGGDLEVSKSKQVGYLGIDWQADGNHYKVGKIIRGASWDAEVRSPLEKSGIKEGSYILEVNGLPISTNKDPYYYFAGLNNVAVELTYNDKPSLEGAKRAIVKTMNDESRLRNLAWIEGMRKRVEEATNGEVGYIYVPSTGIDGQNELMRMFNAQIDKKALIIDERFNNGGQIPDRFIEMLERQPLAGWATRDGENWKWPPSGHFGPKVMLINGWSGSGGDAFPDYFKKKGLGPLIGTRTWGGLIGISGTPDLIDGASVTSPTFRMYNMDGTWFKEGHGVDPDIHVDEDLGAFAKGVDVQLERAIEEVKRLLKEKPFQFPKRPAAEKR</sequence>
<dbReference type="InterPro" id="IPR028204">
    <property type="entry name" value="Tricorn_C1"/>
</dbReference>
<feature type="active site" description="Charge relay system" evidence="8">
    <location>
        <position position="1029"/>
    </location>
</feature>
<name>E4RW77_LEAB4</name>
<evidence type="ECO:0000256" key="1">
    <source>
        <dbReference type="ARBA" id="ARBA00004496"/>
    </source>
</evidence>
<dbReference type="SUPFAM" id="SSF69304">
    <property type="entry name" value="Tricorn protease N-terminal domain"/>
    <property type="match status" value="1"/>
</dbReference>
<reference key="1">
    <citation type="submission" date="2010-11" db="EMBL/GenBank/DDBJ databases">
        <title>The complete genome of Leadbetterella byssophila DSM 17132.</title>
        <authorList>
            <consortium name="US DOE Joint Genome Institute (JGI-PGF)"/>
            <person name="Lucas S."/>
            <person name="Copeland A."/>
            <person name="Lapidus A."/>
            <person name="Glavina del Rio T."/>
            <person name="Dalin E."/>
            <person name="Tice H."/>
            <person name="Bruce D."/>
            <person name="Goodwin L."/>
            <person name="Pitluck S."/>
            <person name="Kyrpides N."/>
            <person name="Mavromatis K."/>
            <person name="Ivanova N."/>
            <person name="Teshima H."/>
            <person name="Brettin T."/>
            <person name="Detter J.C."/>
            <person name="Han C."/>
            <person name="Tapia R."/>
            <person name="Land M."/>
            <person name="Hauser L."/>
            <person name="Markowitz V."/>
            <person name="Cheng J.-F."/>
            <person name="Hugenholtz P."/>
            <person name="Woyke T."/>
            <person name="Wu D."/>
            <person name="Tindall B."/>
            <person name="Pomrenke H.G."/>
            <person name="Brambilla E."/>
            <person name="Klenk H.-P."/>
            <person name="Eisen J.A."/>
        </authorList>
    </citation>
    <scope>NUCLEOTIDE SEQUENCE [LARGE SCALE GENOMIC DNA]</scope>
    <source>
        <strain>DSM 17132</strain>
    </source>
</reference>
<dbReference type="Gene3D" id="2.30.42.10">
    <property type="match status" value="1"/>
</dbReference>
<keyword evidence="4 7" id="KW-0645">Protease</keyword>
<evidence type="ECO:0000256" key="7">
    <source>
        <dbReference type="PIRNR" id="PIRNR036421"/>
    </source>
</evidence>
<dbReference type="SUPFAM" id="SSF69322">
    <property type="entry name" value="Tricorn protease domain 2"/>
    <property type="match status" value="1"/>
</dbReference>
<dbReference type="Proteomes" id="UP000007435">
    <property type="component" value="Chromosome"/>
</dbReference>
<dbReference type="Gene3D" id="3.90.226.10">
    <property type="entry name" value="2-enoyl-CoA Hydratase, Chain A, domain 1"/>
    <property type="match status" value="1"/>
</dbReference>
<evidence type="ECO:0000313" key="11">
    <source>
        <dbReference type="EMBL" id="ADQ17112.1"/>
    </source>
</evidence>
<evidence type="ECO:0000256" key="4">
    <source>
        <dbReference type="ARBA" id="ARBA00022670"/>
    </source>
</evidence>
<evidence type="ECO:0000259" key="10">
    <source>
        <dbReference type="SMART" id="SM00245"/>
    </source>
</evidence>
<dbReference type="PIRSF" id="PIRSF036421">
    <property type="entry name" value="Tricorn_protease"/>
    <property type="match status" value="1"/>
</dbReference>
<dbReference type="RefSeq" id="WP_013408161.1">
    <property type="nucleotide sequence ID" value="NC_014655.1"/>
</dbReference>
<comment type="function">
    <text evidence="7">Degrades oligopeptides.</text>
</comment>
<dbReference type="Pfam" id="PF14684">
    <property type="entry name" value="Tricorn_C1"/>
    <property type="match status" value="1"/>
</dbReference>
<dbReference type="InterPro" id="IPR029045">
    <property type="entry name" value="ClpP/crotonase-like_dom_sf"/>
</dbReference>
<dbReference type="OrthoDB" id="9815657at2"/>
<dbReference type="STRING" id="649349.Lbys_1398"/>
<dbReference type="PANTHER" id="PTHR43253:SF1">
    <property type="entry name" value="TRICORN PROTEASE HOMOLOG 2-RELATED"/>
    <property type="match status" value="1"/>
</dbReference>
<evidence type="ECO:0000256" key="9">
    <source>
        <dbReference type="SAM" id="MobiDB-lite"/>
    </source>
</evidence>
<dbReference type="GO" id="GO:0008236">
    <property type="term" value="F:serine-type peptidase activity"/>
    <property type="evidence" value="ECO:0007669"/>
    <property type="project" value="UniProtKB-UniRule"/>
</dbReference>
<reference evidence="11 12" key="2">
    <citation type="journal article" date="2011" name="Stand. Genomic Sci.">
        <title>Complete genome sequence of Leadbetterella byssophila type strain (4M15).</title>
        <authorList>
            <person name="Abt B."/>
            <person name="Teshima H."/>
            <person name="Lucas S."/>
            <person name="Lapidus A."/>
            <person name="Del Rio T.G."/>
            <person name="Nolan M."/>
            <person name="Tice H."/>
            <person name="Cheng J.F."/>
            <person name="Pitluck S."/>
            <person name="Liolios K."/>
            <person name="Pagani I."/>
            <person name="Ivanova N."/>
            <person name="Mavromatis K."/>
            <person name="Pati A."/>
            <person name="Tapia R."/>
            <person name="Han C."/>
            <person name="Goodwin L."/>
            <person name="Chen A."/>
            <person name="Palaniappan K."/>
            <person name="Land M."/>
            <person name="Hauser L."/>
            <person name="Chang Y.J."/>
            <person name="Jeffries C.D."/>
            <person name="Rohde M."/>
            <person name="Goker M."/>
            <person name="Tindall B.J."/>
            <person name="Detter J.C."/>
            <person name="Woyke T."/>
            <person name="Bristow J."/>
            <person name="Eisen J.A."/>
            <person name="Markowitz V."/>
            <person name="Hugenholtz P."/>
            <person name="Klenk H.P."/>
            <person name="Kyrpides N.C."/>
        </authorList>
    </citation>
    <scope>NUCLEOTIDE SEQUENCE [LARGE SCALE GENOMIC DNA]</scope>
    <source>
        <strain evidence="12">DSM 17132 / JCM 16389 / KACC 11308 / NBRC 106382 / 4M15</strain>
    </source>
</reference>
<evidence type="ECO:0000256" key="5">
    <source>
        <dbReference type="ARBA" id="ARBA00022801"/>
    </source>
</evidence>
<dbReference type="SUPFAM" id="SSF50156">
    <property type="entry name" value="PDZ domain-like"/>
    <property type="match status" value="1"/>
</dbReference>
<dbReference type="eggNOG" id="COG0793">
    <property type="taxonomic scope" value="Bacteria"/>
</dbReference>
<dbReference type="Pfam" id="PF14685">
    <property type="entry name" value="PDZ_Tricorn"/>
    <property type="match status" value="1"/>
</dbReference>
<dbReference type="EMBL" id="CP002305">
    <property type="protein sequence ID" value="ADQ17112.1"/>
    <property type="molecule type" value="Genomic_DNA"/>
</dbReference>
<feature type="domain" description="Tail specific protease" evidence="10">
    <location>
        <begin position="851"/>
        <end position="1040"/>
    </location>
</feature>
<keyword evidence="6 7" id="KW-0720">Serine protease</keyword>
<evidence type="ECO:0000256" key="6">
    <source>
        <dbReference type="ARBA" id="ARBA00022825"/>
    </source>
</evidence>
<dbReference type="InterPro" id="IPR005151">
    <property type="entry name" value="Tail-specific_protease"/>
</dbReference>
<feature type="active site" description="Charge relay system" evidence="8">
    <location>
        <position position="751"/>
    </location>
</feature>
<keyword evidence="12" id="KW-1185">Reference proteome</keyword>
<dbReference type="Gene3D" id="2.130.10.10">
    <property type="entry name" value="YVTN repeat-like/Quinoprotein amine dehydrogenase"/>
    <property type="match status" value="1"/>
</dbReference>
<dbReference type="PANTHER" id="PTHR43253">
    <property type="entry name" value="TRICORN PROTEASE HOMOLOG 2-RELATED"/>
    <property type="match status" value="1"/>
</dbReference>
<evidence type="ECO:0000256" key="8">
    <source>
        <dbReference type="PIRSR" id="PIRSR036421-1"/>
    </source>
</evidence>
<evidence type="ECO:0000256" key="3">
    <source>
        <dbReference type="ARBA" id="ARBA00022490"/>
    </source>
</evidence>
<keyword evidence="5 7" id="KW-0378">Hydrolase</keyword>
<dbReference type="GO" id="GO:0005737">
    <property type="term" value="C:cytoplasm"/>
    <property type="evidence" value="ECO:0007669"/>
    <property type="project" value="UniProtKB-SubCell"/>
</dbReference>
<dbReference type="Gene3D" id="3.30.750.44">
    <property type="match status" value="1"/>
</dbReference>
<dbReference type="AlphaFoldDB" id="E4RW77"/>
<dbReference type="SMART" id="SM00245">
    <property type="entry name" value="TSPc"/>
    <property type="match status" value="1"/>
</dbReference>
<organism evidence="11 12">
    <name type="scientific">Leadbetterella byssophila (strain DSM 17132 / JCM 16389 / KACC 11308 / NBRC 106382 / 4M15)</name>
    <dbReference type="NCBI Taxonomy" id="649349"/>
    <lineage>
        <taxon>Bacteria</taxon>
        <taxon>Pseudomonadati</taxon>
        <taxon>Bacteroidota</taxon>
        <taxon>Cytophagia</taxon>
        <taxon>Cytophagales</taxon>
        <taxon>Leadbetterellaceae</taxon>
        <taxon>Leadbetterella</taxon>
    </lineage>
</organism>
<dbReference type="InterPro" id="IPR015943">
    <property type="entry name" value="WD40/YVTN_repeat-like_dom_sf"/>
</dbReference>
<dbReference type="Pfam" id="PF03572">
    <property type="entry name" value="Peptidase_S41"/>
    <property type="match status" value="1"/>
</dbReference>
<dbReference type="HOGENOM" id="CLU_005503_0_0_10"/>
<keyword evidence="3 7" id="KW-0963">Cytoplasm</keyword>
<comment type="subcellular location">
    <subcellularLocation>
        <location evidence="1 7">Cytoplasm</location>
    </subcellularLocation>
</comment>
<gene>
    <name evidence="11" type="ordered locus">Lbys_1398</name>
</gene>
<dbReference type="Pfam" id="PF26549">
    <property type="entry name" value="Tricorn_N"/>
    <property type="match status" value="1"/>
</dbReference>